<evidence type="ECO:0000313" key="3">
    <source>
        <dbReference type="EMBL" id="SMC23166.1"/>
    </source>
</evidence>
<dbReference type="InterPro" id="IPR018677">
    <property type="entry name" value="DUF2157"/>
</dbReference>
<feature type="transmembrane region" description="Helical" evidence="1">
    <location>
        <begin position="153"/>
        <end position="173"/>
    </location>
</feature>
<feature type="transmembrane region" description="Helical" evidence="1">
    <location>
        <begin position="217"/>
        <end position="238"/>
    </location>
</feature>
<organism evidence="3 4">
    <name type="scientific">Andreprevotia lacus DSM 23236</name>
    <dbReference type="NCBI Taxonomy" id="1121001"/>
    <lineage>
        <taxon>Bacteria</taxon>
        <taxon>Pseudomonadati</taxon>
        <taxon>Pseudomonadota</taxon>
        <taxon>Betaproteobacteria</taxon>
        <taxon>Neisseriales</taxon>
        <taxon>Chitinibacteraceae</taxon>
        <taxon>Andreprevotia</taxon>
    </lineage>
</organism>
<evidence type="ECO:0000313" key="4">
    <source>
        <dbReference type="Proteomes" id="UP000192761"/>
    </source>
</evidence>
<gene>
    <name evidence="3" type="ORF">SAMN02745857_01569</name>
</gene>
<dbReference type="STRING" id="1121001.SAMN02745857_01569"/>
<evidence type="ECO:0000259" key="2">
    <source>
        <dbReference type="Pfam" id="PF09925"/>
    </source>
</evidence>
<dbReference type="Proteomes" id="UP000192761">
    <property type="component" value="Unassembled WGS sequence"/>
</dbReference>
<sequence length="346" mass="38269">MHPRSTLDHWRDRRELDEPGYRRALLALGLMPDAARWRVHVERLLLITGVLSLLAGAVMVFASNWLTWPRLARVAVAEAGWLALLAWAWLSWGQRSDAPSGRWALFALATATGICLAVIGQAYQTGADAWQLFALWALLALPWALLGRAMPLWGLWIALASSAIVLSAPRWPWQRGLHVFGLFDGFNLPLIVFWVLALCVAEYCVRGAHDWRARVLPRLLALAISVPLTLSACLVAAGEHVRVLGPALLDRDALIVLLWLLCAGGGGAYAYFRGRDLFVLALALFSAWSMGIALMFVRHHAEDLLMLIAAYAVAGLGGIGWWLTVLHRHWQDQAGQVEVTPEPQHE</sequence>
<protein>
    <submittedName>
        <fullName evidence="3">Predicted membrane protein</fullName>
    </submittedName>
</protein>
<keyword evidence="1" id="KW-1133">Transmembrane helix</keyword>
<keyword evidence="1" id="KW-0472">Membrane</keyword>
<feature type="transmembrane region" description="Helical" evidence="1">
    <location>
        <begin position="103"/>
        <end position="123"/>
    </location>
</feature>
<feature type="transmembrane region" description="Helical" evidence="1">
    <location>
        <begin position="129"/>
        <end position="146"/>
    </location>
</feature>
<feature type="transmembrane region" description="Helical" evidence="1">
    <location>
        <begin position="71"/>
        <end position="91"/>
    </location>
</feature>
<reference evidence="3 4" key="1">
    <citation type="submission" date="2017-04" db="EMBL/GenBank/DDBJ databases">
        <authorList>
            <person name="Afonso C.L."/>
            <person name="Miller P.J."/>
            <person name="Scott M.A."/>
            <person name="Spackman E."/>
            <person name="Goraichik I."/>
            <person name="Dimitrov K.M."/>
            <person name="Suarez D.L."/>
            <person name="Swayne D.E."/>
        </authorList>
    </citation>
    <scope>NUCLEOTIDE SEQUENCE [LARGE SCALE GENOMIC DNA]</scope>
    <source>
        <strain evidence="3 4">DSM 23236</strain>
    </source>
</reference>
<dbReference type="EMBL" id="FWXD01000007">
    <property type="protein sequence ID" value="SMC23166.1"/>
    <property type="molecule type" value="Genomic_DNA"/>
</dbReference>
<dbReference type="OrthoDB" id="327621at2"/>
<feature type="domain" description="DUF2157" evidence="2">
    <location>
        <begin position="9"/>
        <end position="153"/>
    </location>
</feature>
<feature type="transmembrane region" description="Helical" evidence="1">
    <location>
        <begin position="253"/>
        <end position="272"/>
    </location>
</feature>
<keyword evidence="1" id="KW-0812">Transmembrane</keyword>
<proteinExistence type="predicted"/>
<feature type="transmembrane region" description="Helical" evidence="1">
    <location>
        <begin position="304"/>
        <end position="323"/>
    </location>
</feature>
<dbReference type="Pfam" id="PF09925">
    <property type="entry name" value="DUF2157"/>
    <property type="match status" value="1"/>
</dbReference>
<dbReference type="AlphaFoldDB" id="A0A1W1XGN4"/>
<feature type="transmembrane region" description="Helical" evidence="1">
    <location>
        <begin position="185"/>
        <end position="205"/>
    </location>
</feature>
<dbReference type="RefSeq" id="WP_084090229.1">
    <property type="nucleotide sequence ID" value="NZ_FWXD01000007.1"/>
</dbReference>
<evidence type="ECO:0000256" key="1">
    <source>
        <dbReference type="SAM" id="Phobius"/>
    </source>
</evidence>
<feature type="transmembrane region" description="Helical" evidence="1">
    <location>
        <begin position="44"/>
        <end position="65"/>
    </location>
</feature>
<keyword evidence="4" id="KW-1185">Reference proteome</keyword>
<feature type="transmembrane region" description="Helical" evidence="1">
    <location>
        <begin position="277"/>
        <end position="298"/>
    </location>
</feature>
<accession>A0A1W1XGN4</accession>
<name>A0A1W1XGN4_9NEIS</name>